<evidence type="ECO:0000313" key="13">
    <source>
        <dbReference type="Proteomes" id="UP000179209"/>
    </source>
</evidence>
<dbReference type="Pfam" id="PF08207">
    <property type="entry name" value="EFP_N"/>
    <property type="match status" value="1"/>
</dbReference>
<name>A0A1F6B6U9_9BACT</name>
<evidence type="ECO:0000256" key="2">
    <source>
        <dbReference type="ARBA" id="ARBA00004815"/>
    </source>
</evidence>
<dbReference type="InterPro" id="IPR013852">
    <property type="entry name" value="Transl_elong_P/YeiP_CS"/>
</dbReference>
<evidence type="ECO:0000259" key="11">
    <source>
        <dbReference type="SMART" id="SM01185"/>
    </source>
</evidence>
<proteinExistence type="inferred from homology"/>
<dbReference type="SUPFAM" id="SSF50104">
    <property type="entry name" value="Translation proteins SH3-like domain"/>
    <property type="match status" value="1"/>
</dbReference>
<keyword evidence="4 7" id="KW-0963">Cytoplasm</keyword>
<dbReference type="InterPro" id="IPR008991">
    <property type="entry name" value="Translation_prot_SH3-like_sf"/>
</dbReference>
<evidence type="ECO:0000256" key="8">
    <source>
        <dbReference type="NCBIfam" id="TIGR00038"/>
    </source>
</evidence>
<sequence>MSKTTTSDFQKGMFIEFRKEVHQIVNFQHVNPGKGSAFVRTKLKNVKTGNTIEFTYKSGEDVEQVPVFIREMQYLYKTDNQLYFMDKDNFEQFQISGESIADFRHFLKEGNIYQLYVHRDEILGLKPPKKVKLKVIEAEVGIKGNTVTGAKKTVLVETGFKVQVPLFIKEGDIIAINPETGEYLERVN</sequence>
<protein>
    <recommendedName>
        <fullName evidence="7 8">Elongation factor P</fullName>
        <shortName evidence="7">EF-P</shortName>
    </recommendedName>
</protein>
<dbReference type="Proteomes" id="UP000179209">
    <property type="component" value="Unassembled WGS sequence"/>
</dbReference>
<feature type="domain" description="Translation elongation factor P/YeiP central" evidence="11">
    <location>
        <begin position="69"/>
        <end position="123"/>
    </location>
</feature>
<dbReference type="GO" id="GO:0003746">
    <property type="term" value="F:translation elongation factor activity"/>
    <property type="evidence" value="ECO:0007669"/>
    <property type="project" value="UniProtKB-UniRule"/>
</dbReference>
<dbReference type="EMBL" id="MFKA01000021">
    <property type="protein sequence ID" value="OGG32257.1"/>
    <property type="molecule type" value="Genomic_DNA"/>
</dbReference>
<evidence type="ECO:0000313" key="12">
    <source>
        <dbReference type="EMBL" id="OGG32257.1"/>
    </source>
</evidence>
<dbReference type="FunFam" id="2.30.30.30:FF:000003">
    <property type="entry name" value="Elongation factor P"/>
    <property type="match status" value="1"/>
</dbReference>
<dbReference type="InterPro" id="IPR014722">
    <property type="entry name" value="Rib_uL2_dom2"/>
</dbReference>
<dbReference type="InterPro" id="IPR020599">
    <property type="entry name" value="Transl_elong_fac_P/YeiP"/>
</dbReference>
<evidence type="ECO:0000256" key="6">
    <source>
        <dbReference type="ARBA" id="ARBA00022917"/>
    </source>
</evidence>
<evidence type="ECO:0000259" key="10">
    <source>
        <dbReference type="SMART" id="SM00841"/>
    </source>
</evidence>
<keyword evidence="5 7" id="KW-0251">Elongation factor</keyword>
<dbReference type="NCBIfam" id="TIGR00038">
    <property type="entry name" value="efp"/>
    <property type="match status" value="1"/>
</dbReference>
<organism evidence="12 13">
    <name type="scientific">Candidatus Gottesmanbacteria bacterium RIFCSPLOWO2_02_FULL_38_8</name>
    <dbReference type="NCBI Taxonomy" id="1798397"/>
    <lineage>
        <taxon>Bacteria</taxon>
        <taxon>Candidatus Gottesmaniibacteriota</taxon>
    </lineage>
</organism>
<evidence type="ECO:0000256" key="4">
    <source>
        <dbReference type="ARBA" id="ARBA00022490"/>
    </source>
</evidence>
<dbReference type="HAMAP" id="MF_00141">
    <property type="entry name" value="EF_P"/>
    <property type="match status" value="1"/>
</dbReference>
<dbReference type="SMART" id="SM01185">
    <property type="entry name" value="EFP"/>
    <property type="match status" value="1"/>
</dbReference>
<evidence type="ECO:0000256" key="5">
    <source>
        <dbReference type="ARBA" id="ARBA00022768"/>
    </source>
</evidence>
<dbReference type="PANTHER" id="PTHR30053">
    <property type="entry name" value="ELONGATION FACTOR P"/>
    <property type="match status" value="1"/>
</dbReference>
<dbReference type="Gene3D" id="2.30.30.30">
    <property type="match status" value="1"/>
</dbReference>
<comment type="similarity">
    <text evidence="3 7 9">Belongs to the elongation factor P family.</text>
</comment>
<dbReference type="PROSITE" id="PS01275">
    <property type="entry name" value="EFP"/>
    <property type="match status" value="1"/>
</dbReference>
<feature type="domain" description="Elongation factor P C-terminal" evidence="10">
    <location>
        <begin position="131"/>
        <end position="186"/>
    </location>
</feature>
<dbReference type="NCBIfam" id="NF001810">
    <property type="entry name" value="PRK00529.1"/>
    <property type="match status" value="1"/>
</dbReference>
<keyword evidence="6 7" id="KW-0648">Protein biosynthesis</keyword>
<dbReference type="AlphaFoldDB" id="A0A1F6B6U9"/>
<reference evidence="12 13" key="1">
    <citation type="journal article" date="2016" name="Nat. Commun.">
        <title>Thousands of microbial genomes shed light on interconnected biogeochemical processes in an aquifer system.</title>
        <authorList>
            <person name="Anantharaman K."/>
            <person name="Brown C.T."/>
            <person name="Hug L.A."/>
            <person name="Sharon I."/>
            <person name="Castelle C.J."/>
            <person name="Probst A.J."/>
            <person name="Thomas B.C."/>
            <person name="Singh A."/>
            <person name="Wilkins M.J."/>
            <person name="Karaoz U."/>
            <person name="Brodie E.L."/>
            <person name="Williams K.H."/>
            <person name="Hubbard S.S."/>
            <person name="Banfield J.F."/>
        </authorList>
    </citation>
    <scope>NUCLEOTIDE SEQUENCE [LARGE SCALE GENOMIC DNA]</scope>
</reference>
<dbReference type="GO" id="GO:0043043">
    <property type="term" value="P:peptide biosynthetic process"/>
    <property type="evidence" value="ECO:0007669"/>
    <property type="project" value="InterPro"/>
</dbReference>
<comment type="function">
    <text evidence="7">Involved in peptide bond synthesis. Stimulates efficient translation and peptide-bond synthesis on native or reconstituted 70S ribosomes in vitro. Probably functions indirectly by altering the affinity of the ribosome for aminoacyl-tRNA, thus increasing their reactivity as acceptors for peptidyl transferase.</text>
</comment>
<dbReference type="InterPro" id="IPR013185">
    <property type="entry name" value="Transl_elong_KOW-like"/>
</dbReference>
<dbReference type="SMART" id="SM00841">
    <property type="entry name" value="Elong-fact-P_C"/>
    <property type="match status" value="1"/>
</dbReference>
<dbReference type="InterPro" id="IPR011768">
    <property type="entry name" value="Transl_elongation_fac_P"/>
</dbReference>
<dbReference type="PANTHER" id="PTHR30053:SF12">
    <property type="entry name" value="ELONGATION FACTOR P (EF-P) FAMILY PROTEIN"/>
    <property type="match status" value="1"/>
</dbReference>
<dbReference type="Pfam" id="PF01132">
    <property type="entry name" value="EFP"/>
    <property type="match status" value="1"/>
</dbReference>
<dbReference type="CDD" id="cd05794">
    <property type="entry name" value="S1_EF-P_repeat_2"/>
    <property type="match status" value="1"/>
</dbReference>
<dbReference type="UniPathway" id="UPA00345"/>
<comment type="subcellular location">
    <subcellularLocation>
        <location evidence="1 7">Cytoplasm</location>
    </subcellularLocation>
</comment>
<comment type="caution">
    <text evidence="12">The sequence shown here is derived from an EMBL/GenBank/DDBJ whole genome shotgun (WGS) entry which is preliminary data.</text>
</comment>
<dbReference type="FunFam" id="2.40.50.140:FF:000004">
    <property type="entry name" value="Elongation factor P"/>
    <property type="match status" value="1"/>
</dbReference>
<evidence type="ECO:0000256" key="9">
    <source>
        <dbReference type="RuleBase" id="RU004389"/>
    </source>
</evidence>
<dbReference type="InterPro" id="IPR001059">
    <property type="entry name" value="Transl_elong_P/YeiP_cen"/>
</dbReference>
<evidence type="ECO:0000256" key="1">
    <source>
        <dbReference type="ARBA" id="ARBA00004496"/>
    </source>
</evidence>
<comment type="pathway">
    <text evidence="2 7">Protein biosynthesis; polypeptide chain elongation.</text>
</comment>
<dbReference type="Pfam" id="PF09285">
    <property type="entry name" value="Elong-fact-P_C"/>
    <property type="match status" value="1"/>
</dbReference>
<dbReference type="PIRSF" id="PIRSF005901">
    <property type="entry name" value="EF-P"/>
    <property type="match status" value="1"/>
</dbReference>
<dbReference type="SUPFAM" id="SSF50249">
    <property type="entry name" value="Nucleic acid-binding proteins"/>
    <property type="match status" value="2"/>
</dbReference>
<gene>
    <name evidence="7" type="primary">efp</name>
    <name evidence="12" type="ORF">A3I51_00930</name>
</gene>
<accession>A0A1F6B6U9</accession>
<evidence type="ECO:0000256" key="3">
    <source>
        <dbReference type="ARBA" id="ARBA00009479"/>
    </source>
</evidence>
<dbReference type="InterPro" id="IPR012340">
    <property type="entry name" value="NA-bd_OB-fold"/>
</dbReference>
<dbReference type="InterPro" id="IPR015365">
    <property type="entry name" value="Elong-fact-P_C"/>
</dbReference>
<dbReference type="GO" id="GO:0005829">
    <property type="term" value="C:cytosol"/>
    <property type="evidence" value="ECO:0007669"/>
    <property type="project" value="UniProtKB-ARBA"/>
</dbReference>
<dbReference type="Gene3D" id="2.40.50.140">
    <property type="entry name" value="Nucleic acid-binding proteins"/>
    <property type="match status" value="2"/>
</dbReference>
<evidence type="ECO:0000256" key="7">
    <source>
        <dbReference type="HAMAP-Rule" id="MF_00141"/>
    </source>
</evidence>